<reference evidence="2" key="1">
    <citation type="submission" date="2017-08" db="EMBL/GenBank/DDBJ databases">
        <authorList>
            <person name="Polle J.E."/>
            <person name="Barry K."/>
            <person name="Cushman J."/>
            <person name="Schmutz J."/>
            <person name="Tran D."/>
            <person name="Hathwaick L.T."/>
            <person name="Yim W.C."/>
            <person name="Jenkins J."/>
            <person name="Mckie-Krisberg Z.M."/>
            <person name="Prochnik S."/>
            <person name="Lindquist E."/>
            <person name="Dockter R.B."/>
            <person name="Adam C."/>
            <person name="Molina H."/>
            <person name="Bunkerborg J."/>
            <person name="Jin E."/>
            <person name="Buchheim M."/>
            <person name="Magnuson J."/>
        </authorList>
    </citation>
    <scope>NUCLEOTIDE SEQUENCE</scope>
    <source>
        <strain evidence="2">CCAP 19/18</strain>
    </source>
</reference>
<keyword evidence="3" id="KW-1185">Reference proteome</keyword>
<dbReference type="EMBL" id="MU069454">
    <property type="protein sequence ID" value="KAF5842817.1"/>
    <property type="molecule type" value="Genomic_DNA"/>
</dbReference>
<accession>A0ABQ7H7I2</accession>
<dbReference type="PROSITE" id="PS51257">
    <property type="entry name" value="PROKAR_LIPOPROTEIN"/>
    <property type="match status" value="1"/>
</dbReference>
<gene>
    <name evidence="2" type="ORF">DUNSADRAFT_4699</name>
</gene>
<protein>
    <recommendedName>
        <fullName evidence="4">Secreted protein</fullName>
    </recommendedName>
</protein>
<evidence type="ECO:0008006" key="4">
    <source>
        <dbReference type="Google" id="ProtNLM"/>
    </source>
</evidence>
<evidence type="ECO:0000256" key="1">
    <source>
        <dbReference type="SAM" id="SignalP"/>
    </source>
</evidence>
<organism evidence="2 3">
    <name type="scientific">Dunaliella salina</name>
    <name type="common">Green alga</name>
    <name type="synonym">Protococcus salinus</name>
    <dbReference type="NCBI Taxonomy" id="3046"/>
    <lineage>
        <taxon>Eukaryota</taxon>
        <taxon>Viridiplantae</taxon>
        <taxon>Chlorophyta</taxon>
        <taxon>core chlorophytes</taxon>
        <taxon>Chlorophyceae</taxon>
        <taxon>CS clade</taxon>
        <taxon>Chlamydomonadales</taxon>
        <taxon>Dunaliellaceae</taxon>
        <taxon>Dunaliella</taxon>
    </lineage>
</organism>
<name>A0ABQ7H7I2_DUNSA</name>
<sequence>MRGPCSGMCGQWLSTLALNLYFSWALTPLSCACRVRPLWRNVWPKNVKLSIKVVFVFMVPHTMFVMRLLHVAFEVVCVVKNELGNENGLVLLALRHICCASAQGGSASQSPSGTCAAGFYGPPHYV</sequence>
<proteinExistence type="predicted"/>
<comment type="caution">
    <text evidence="2">The sequence shown here is derived from an EMBL/GenBank/DDBJ whole genome shotgun (WGS) entry which is preliminary data.</text>
</comment>
<feature type="chain" id="PRO_5045514304" description="Secreted protein" evidence="1">
    <location>
        <begin position="26"/>
        <end position="126"/>
    </location>
</feature>
<evidence type="ECO:0000313" key="2">
    <source>
        <dbReference type="EMBL" id="KAF5842817.1"/>
    </source>
</evidence>
<evidence type="ECO:0000313" key="3">
    <source>
        <dbReference type="Proteomes" id="UP000815325"/>
    </source>
</evidence>
<dbReference type="Proteomes" id="UP000815325">
    <property type="component" value="Unassembled WGS sequence"/>
</dbReference>
<keyword evidence="1" id="KW-0732">Signal</keyword>
<feature type="signal peptide" evidence="1">
    <location>
        <begin position="1"/>
        <end position="25"/>
    </location>
</feature>